<evidence type="ECO:0000313" key="9">
    <source>
        <dbReference type="Proteomes" id="UP000294650"/>
    </source>
</evidence>
<keyword evidence="4" id="KW-0143">Chaperone</keyword>
<dbReference type="OrthoDB" id="2353131at2"/>
<dbReference type="Proteomes" id="UP000294650">
    <property type="component" value="Unassembled WGS sequence"/>
</dbReference>
<dbReference type="InterPro" id="IPR008622">
    <property type="entry name" value="FliT"/>
</dbReference>
<protein>
    <recommendedName>
        <fullName evidence="7">Flagellar protein FliT</fullName>
    </recommendedName>
</protein>
<evidence type="ECO:0000256" key="2">
    <source>
        <dbReference type="ARBA" id="ARBA00022490"/>
    </source>
</evidence>
<name>A0A4R3MV89_9BACI</name>
<evidence type="ECO:0000256" key="5">
    <source>
        <dbReference type="ARBA" id="ARBA00093765"/>
    </source>
</evidence>
<evidence type="ECO:0000256" key="4">
    <source>
        <dbReference type="ARBA" id="ARBA00023186"/>
    </source>
</evidence>
<evidence type="ECO:0000256" key="3">
    <source>
        <dbReference type="ARBA" id="ARBA00022795"/>
    </source>
</evidence>
<evidence type="ECO:0000256" key="7">
    <source>
        <dbReference type="ARBA" id="ARBA00093797"/>
    </source>
</evidence>
<accession>A0A4R3MV89</accession>
<keyword evidence="8" id="KW-0966">Cell projection</keyword>
<dbReference type="Pfam" id="PF05400">
    <property type="entry name" value="FliT"/>
    <property type="match status" value="1"/>
</dbReference>
<dbReference type="AlphaFoldDB" id="A0A4R3MV89"/>
<keyword evidence="8" id="KW-0282">Flagellum</keyword>
<keyword evidence="9" id="KW-1185">Reference proteome</keyword>
<comment type="similarity">
    <text evidence="6">Belongs to the bacillales FliT family.</text>
</comment>
<dbReference type="RefSeq" id="WP_132372028.1">
    <property type="nucleotide sequence ID" value="NZ_SMAN01000013.1"/>
</dbReference>
<reference evidence="8 9" key="1">
    <citation type="submission" date="2019-03" db="EMBL/GenBank/DDBJ databases">
        <title>Genomic Encyclopedia of Type Strains, Phase IV (KMG-IV): sequencing the most valuable type-strain genomes for metagenomic binning, comparative biology and taxonomic classification.</title>
        <authorList>
            <person name="Goeker M."/>
        </authorList>
    </citation>
    <scope>NUCLEOTIDE SEQUENCE [LARGE SCALE GENOMIC DNA]</scope>
    <source>
        <strain evidence="8 9">DSM 25894</strain>
    </source>
</reference>
<evidence type="ECO:0000256" key="6">
    <source>
        <dbReference type="ARBA" id="ARBA00093785"/>
    </source>
</evidence>
<organism evidence="8 9">
    <name type="scientific">Melghiribacillus thermohalophilus</name>
    <dbReference type="NCBI Taxonomy" id="1324956"/>
    <lineage>
        <taxon>Bacteria</taxon>
        <taxon>Bacillati</taxon>
        <taxon>Bacillota</taxon>
        <taxon>Bacilli</taxon>
        <taxon>Bacillales</taxon>
        <taxon>Bacillaceae</taxon>
        <taxon>Melghiribacillus</taxon>
    </lineage>
</organism>
<evidence type="ECO:0000256" key="1">
    <source>
        <dbReference type="ARBA" id="ARBA00004514"/>
    </source>
</evidence>
<proteinExistence type="inferred from homology"/>
<comment type="function">
    <text evidence="5">May act as an export chaperone for the filament capping protein FliD.</text>
</comment>
<evidence type="ECO:0000313" key="8">
    <source>
        <dbReference type="EMBL" id="TCT20440.1"/>
    </source>
</evidence>
<sequence>MTAVQRLKDLMENTIEKLDRLEQQKNREGFIEAFEHFLDEREKLLQDIHPPYTDEEKQMGEQLVALDQTIQEQIGRFFQTLKTSMRNLKKQKHSNKKYNHPYQDVSTMDGMFFDKRN</sequence>
<keyword evidence="2" id="KW-0963">Cytoplasm</keyword>
<dbReference type="EMBL" id="SMAN01000013">
    <property type="protein sequence ID" value="TCT20440.1"/>
    <property type="molecule type" value="Genomic_DNA"/>
</dbReference>
<keyword evidence="3" id="KW-1005">Bacterial flagellum biogenesis</keyword>
<gene>
    <name evidence="8" type="ORF">EDD68_1133</name>
</gene>
<keyword evidence="8" id="KW-0969">Cilium</keyword>
<comment type="subcellular location">
    <subcellularLocation>
        <location evidence="1">Cytoplasm</location>
        <location evidence="1">Cytosol</location>
    </subcellularLocation>
</comment>
<comment type="caution">
    <text evidence="8">The sequence shown here is derived from an EMBL/GenBank/DDBJ whole genome shotgun (WGS) entry which is preliminary data.</text>
</comment>